<evidence type="ECO:0000313" key="3">
    <source>
        <dbReference type="Proteomes" id="UP001392437"/>
    </source>
</evidence>
<feature type="compositionally biased region" description="Basic and acidic residues" evidence="1">
    <location>
        <begin position="146"/>
        <end position="162"/>
    </location>
</feature>
<evidence type="ECO:0000256" key="1">
    <source>
        <dbReference type="SAM" id="MobiDB-lite"/>
    </source>
</evidence>
<dbReference type="EMBL" id="JAQQWP010000009">
    <property type="protein sequence ID" value="KAK8100833.1"/>
    <property type="molecule type" value="Genomic_DNA"/>
</dbReference>
<protein>
    <submittedName>
        <fullName evidence="2">Uncharacterized protein</fullName>
    </submittedName>
</protein>
<comment type="caution">
    <text evidence="2">The sequence shown here is derived from an EMBL/GenBank/DDBJ whole genome shotgun (WGS) entry which is preliminary data.</text>
</comment>
<evidence type="ECO:0000313" key="2">
    <source>
        <dbReference type="EMBL" id="KAK8100833.1"/>
    </source>
</evidence>
<gene>
    <name evidence="2" type="ORF">PG999_011207</name>
</gene>
<feature type="region of interest" description="Disordered" evidence="1">
    <location>
        <begin position="336"/>
        <end position="422"/>
    </location>
</feature>
<feature type="region of interest" description="Disordered" evidence="1">
    <location>
        <begin position="127"/>
        <end position="182"/>
    </location>
</feature>
<feature type="compositionally biased region" description="Basic and acidic residues" evidence="1">
    <location>
        <begin position="412"/>
        <end position="422"/>
    </location>
</feature>
<sequence length="422" mass="45828">MDSRGTADLKQPKVKSQSTLAMKLLSFVHKQRQAVQEDETEPKDASSTSSTTVTDESYRRSLLITVPVGEVPERYFKNSTGSELSPEELMQLSVLVHPALAEQNISLLDALQSGLLIPKGPVTDANLVTPDSGYGPGSDTGSNERPLSEERPASRDGRAKEDLDSEEQFSISPLKGSDDSTPVLPELDFILGADDFDTMLDLVRQSRLVLVADEPAVVPKANADDENAQEEPVDLHGLFPILAPTPEQHFSATMEHEAQPETPRPESPTIPHGMAYQRYTEPDDCPPPPGPPPSRPPPKEPTTPVKFPGRLIDNNISPVASPLAGFVKLRREASAPGSQADNYEQLGNWDGSGFSPQLQPPEIPVRSSSAPRRDLLKIPMPALPPHMQPLTSSSPESPEFEDSQNSVDDLISEARRIASDHS</sequence>
<proteinExistence type="predicted"/>
<organism evidence="2 3">
    <name type="scientific">Apiospora kogelbergensis</name>
    <dbReference type="NCBI Taxonomy" id="1337665"/>
    <lineage>
        <taxon>Eukaryota</taxon>
        <taxon>Fungi</taxon>
        <taxon>Dikarya</taxon>
        <taxon>Ascomycota</taxon>
        <taxon>Pezizomycotina</taxon>
        <taxon>Sordariomycetes</taxon>
        <taxon>Xylariomycetidae</taxon>
        <taxon>Amphisphaeriales</taxon>
        <taxon>Apiosporaceae</taxon>
        <taxon>Apiospora</taxon>
    </lineage>
</organism>
<reference evidence="2 3" key="1">
    <citation type="submission" date="2023-01" db="EMBL/GenBank/DDBJ databases">
        <title>Analysis of 21 Apiospora genomes using comparative genomics revels a genus with tremendous synthesis potential of carbohydrate active enzymes and secondary metabolites.</title>
        <authorList>
            <person name="Sorensen T."/>
        </authorList>
    </citation>
    <scope>NUCLEOTIDE SEQUENCE [LARGE SCALE GENOMIC DNA]</scope>
    <source>
        <strain evidence="2 3">CBS 117206</strain>
    </source>
</reference>
<accession>A0AAW0QCA1</accession>
<dbReference type="AlphaFoldDB" id="A0AAW0QCA1"/>
<feature type="region of interest" description="Disordered" evidence="1">
    <location>
        <begin position="252"/>
        <end position="317"/>
    </location>
</feature>
<dbReference type="Proteomes" id="UP001392437">
    <property type="component" value="Unassembled WGS sequence"/>
</dbReference>
<feature type="region of interest" description="Disordered" evidence="1">
    <location>
        <begin position="31"/>
        <end position="56"/>
    </location>
</feature>
<keyword evidence="3" id="KW-1185">Reference proteome</keyword>
<feature type="compositionally biased region" description="Pro residues" evidence="1">
    <location>
        <begin position="285"/>
        <end position="301"/>
    </location>
</feature>
<name>A0AAW0QCA1_9PEZI</name>